<feature type="compositionally biased region" description="Pro residues" evidence="1">
    <location>
        <begin position="219"/>
        <end position="236"/>
    </location>
</feature>
<gene>
    <name evidence="2" type="ORF">H4Q32_016695</name>
</gene>
<evidence type="ECO:0000313" key="2">
    <source>
        <dbReference type="EMBL" id="KAI2658594.1"/>
    </source>
</evidence>
<feature type="region of interest" description="Disordered" evidence="1">
    <location>
        <begin position="219"/>
        <end position="274"/>
    </location>
</feature>
<feature type="compositionally biased region" description="Pro residues" evidence="1">
    <location>
        <begin position="258"/>
        <end position="274"/>
    </location>
</feature>
<reference evidence="2 3" key="1">
    <citation type="submission" date="2022-01" db="EMBL/GenBank/DDBJ databases">
        <title>A high-quality chromosome-level genome assembly of rohu carp, Labeo rohita.</title>
        <authorList>
            <person name="Arick M.A. II"/>
            <person name="Hsu C.-Y."/>
            <person name="Magbanua Z."/>
            <person name="Pechanova O."/>
            <person name="Grover C."/>
            <person name="Miller E."/>
            <person name="Thrash A."/>
            <person name="Ezzel L."/>
            <person name="Alam S."/>
            <person name="Benzie J."/>
            <person name="Hamilton M."/>
            <person name="Karsi A."/>
            <person name="Lawrence M.L."/>
            <person name="Peterson D.G."/>
        </authorList>
    </citation>
    <scope>NUCLEOTIDE SEQUENCE [LARGE SCALE GENOMIC DNA]</scope>
    <source>
        <strain evidence="3">BAU-BD-2019</strain>
        <tissue evidence="2">Blood</tissue>
    </source>
</reference>
<organism evidence="2 3">
    <name type="scientific">Labeo rohita</name>
    <name type="common">Indian major carp</name>
    <name type="synonym">Cyprinus rohita</name>
    <dbReference type="NCBI Taxonomy" id="84645"/>
    <lineage>
        <taxon>Eukaryota</taxon>
        <taxon>Metazoa</taxon>
        <taxon>Chordata</taxon>
        <taxon>Craniata</taxon>
        <taxon>Vertebrata</taxon>
        <taxon>Euteleostomi</taxon>
        <taxon>Actinopterygii</taxon>
        <taxon>Neopterygii</taxon>
        <taxon>Teleostei</taxon>
        <taxon>Ostariophysi</taxon>
        <taxon>Cypriniformes</taxon>
        <taxon>Cyprinidae</taxon>
        <taxon>Labeoninae</taxon>
        <taxon>Labeonini</taxon>
        <taxon>Labeo</taxon>
    </lineage>
</organism>
<keyword evidence="3" id="KW-1185">Reference proteome</keyword>
<comment type="caution">
    <text evidence="2">The sequence shown here is derived from an EMBL/GenBank/DDBJ whole genome shotgun (WGS) entry which is preliminary data.</text>
</comment>
<protein>
    <submittedName>
        <fullName evidence="2">Titin</fullName>
    </submittedName>
</protein>
<accession>A0ABQ8M6S9</accession>
<feature type="region of interest" description="Disordered" evidence="1">
    <location>
        <begin position="137"/>
        <end position="156"/>
    </location>
</feature>
<evidence type="ECO:0000313" key="3">
    <source>
        <dbReference type="Proteomes" id="UP000830375"/>
    </source>
</evidence>
<evidence type="ECO:0000256" key="1">
    <source>
        <dbReference type="SAM" id="MobiDB-lite"/>
    </source>
</evidence>
<dbReference type="EMBL" id="JACTAM010000012">
    <property type="protein sequence ID" value="KAI2658594.1"/>
    <property type="molecule type" value="Genomic_DNA"/>
</dbReference>
<dbReference type="Proteomes" id="UP000830375">
    <property type="component" value="Unassembled WGS sequence"/>
</dbReference>
<sequence length="274" mass="30375">MDSKQIGAEDWLSSICQDGRPPLSVEEFVESSHLVSWSDRMLSVCFQMGLDEGVIWFLSPDRSLSFVESINLVFWLNGSDYIVEDVPHPVLSCKLSNSPKVYHQNLHFPGHWTYLLRSRGHSHGRVRSSIPSIVHSSVPSSVRSSTPFRAPGHGSVSSQLLSSPQSLLQKALLHLLHLLWSRPALLCLRWSCPALPCPLFQSALQCPLLQRAPPFSAPPECPPVPVPPEHPPPEPAPPERPKAMGGTPPWLPKRSDPPWLPELPAPPWPPEPCT</sequence>
<proteinExistence type="predicted"/>
<name>A0ABQ8M6S9_LABRO</name>